<proteinExistence type="predicted"/>
<name>A0AAY3ZTQ4_9TELE</name>
<dbReference type="PANTHER" id="PTHR21472:SF18">
    <property type="entry name" value="ENDONUCLEASE DOMAIN-CONTAINING 1 PROTEIN"/>
    <property type="match status" value="1"/>
</dbReference>
<dbReference type="GeneTree" id="ENSGT01030000234592"/>
<keyword evidence="1" id="KW-0472">Membrane</keyword>
<evidence type="ECO:0008006" key="7">
    <source>
        <dbReference type="Google" id="ProtNLM"/>
    </source>
</evidence>
<dbReference type="Ensembl" id="ENSDCDT00010000387.1">
    <property type="protein sequence ID" value="ENSDCDP00010000378.1"/>
    <property type="gene ID" value="ENSDCDG00010000196.1"/>
</dbReference>
<accession>A0AAY3ZTQ4</accession>
<feature type="chain" id="PRO_5044255351" description="Endonuclease domain-containing 1 protein-like" evidence="2">
    <location>
        <begin position="19"/>
        <end position="333"/>
    </location>
</feature>
<reference evidence="5" key="2">
    <citation type="submission" date="2025-08" db="UniProtKB">
        <authorList>
            <consortium name="Ensembl"/>
        </authorList>
    </citation>
    <scope>IDENTIFICATION</scope>
</reference>
<evidence type="ECO:0000259" key="3">
    <source>
        <dbReference type="SMART" id="SM00477"/>
    </source>
</evidence>
<evidence type="ECO:0000256" key="2">
    <source>
        <dbReference type="SAM" id="SignalP"/>
    </source>
</evidence>
<evidence type="ECO:0000259" key="4">
    <source>
        <dbReference type="SMART" id="SM00892"/>
    </source>
</evidence>
<dbReference type="InterPro" id="IPR020821">
    <property type="entry name" value="ENPP1-3/EXOG-like_nuc-like"/>
</dbReference>
<dbReference type="InterPro" id="IPR001604">
    <property type="entry name" value="Endo_G_ENPP1-like_dom"/>
</dbReference>
<keyword evidence="1" id="KW-1133">Transmembrane helix</keyword>
<dbReference type="InterPro" id="IPR039015">
    <property type="entry name" value="ENDOD1"/>
</dbReference>
<evidence type="ECO:0000313" key="5">
    <source>
        <dbReference type="Ensembl" id="ENSDCDP00010000378.1"/>
    </source>
</evidence>
<feature type="domain" description="ENPP1-3/EXOG-like endonuclease/phosphodiesterase" evidence="3">
    <location>
        <begin position="51"/>
        <end position="259"/>
    </location>
</feature>
<dbReference type="InterPro" id="IPR044929">
    <property type="entry name" value="DNA/RNA_non-sp_Endonuclease_sf"/>
</dbReference>
<dbReference type="GO" id="GO:0016787">
    <property type="term" value="F:hydrolase activity"/>
    <property type="evidence" value="ECO:0007669"/>
    <property type="project" value="InterPro"/>
</dbReference>
<feature type="domain" description="DNA/RNA non-specific endonuclease/pyrophosphatase/phosphodiesterase" evidence="4">
    <location>
        <begin position="50"/>
        <end position="253"/>
    </location>
</feature>
<dbReference type="SUPFAM" id="SSF54060">
    <property type="entry name" value="His-Me finger endonucleases"/>
    <property type="match status" value="1"/>
</dbReference>
<sequence length="333" mass="37733">MIYLHFVGLAVLLTVCFGDVGDFSPCKSFFYQSTPPVGINGTPICQRYKNMFRFATLYDRQRRSPWFSAYIFSDATNEKAKTKVSWMYEPQLANGSADGNMIPFPNATMEQNVVENQAVQQDYKNSSFSRGHLNPSQHHRDQQDRDATFTLTNIVPQRAEFNNGPWNVLEDTVKKRLIKYCKGPAYIITGIIPYKTERWIKNRVAIPEYLWSAYCCPDYSSNESISNKFPTFAAIGCNDNQTTIEMDNGTVSNSQKVYNVKPIPLDKLEEHLIERFGTEVRLFKNQCSTAVDEAASNSSLVVIIGIIVITAIIIIVVVSVIAFKKKKADYHVV</sequence>
<dbReference type="Pfam" id="PF01223">
    <property type="entry name" value="Endonuclease_NS"/>
    <property type="match status" value="1"/>
</dbReference>
<keyword evidence="2" id="KW-0732">Signal</keyword>
<keyword evidence="1" id="KW-0812">Transmembrane</keyword>
<dbReference type="GO" id="GO:0003676">
    <property type="term" value="F:nucleic acid binding"/>
    <property type="evidence" value="ECO:0007669"/>
    <property type="project" value="InterPro"/>
</dbReference>
<dbReference type="GO" id="GO:0046872">
    <property type="term" value="F:metal ion binding"/>
    <property type="evidence" value="ECO:0007669"/>
    <property type="project" value="InterPro"/>
</dbReference>
<dbReference type="SMART" id="SM00477">
    <property type="entry name" value="NUC"/>
    <property type="match status" value="1"/>
</dbReference>
<dbReference type="InterPro" id="IPR044925">
    <property type="entry name" value="His-Me_finger_sf"/>
</dbReference>
<dbReference type="Proteomes" id="UP000694580">
    <property type="component" value="Chromosome 2"/>
</dbReference>
<reference evidence="5 6" key="1">
    <citation type="submission" date="2020-06" db="EMBL/GenBank/DDBJ databases">
        <authorList>
            <consortium name="Wellcome Sanger Institute Data Sharing"/>
        </authorList>
    </citation>
    <scope>NUCLEOTIDE SEQUENCE [LARGE SCALE GENOMIC DNA]</scope>
</reference>
<evidence type="ECO:0000313" key="6">
    <source>
        <dbReference type="Proteomes" id="UP000694580"/>
    </source>
</evidence>
<dbReference type="AlphaFoldDB" id="A0AAY3ZTQ4"/>
<feature type="transmembrane region" description="Helical" evidence="1">
    <location>
        <begin position="300"/>
        <end position="323"/>
    </location>
</feature>
<dbReference type="Gene3D" id="3.40.570.10">
    <property type="entry name" value="Extracellular Endonuclease, subunit A"/>
    <property type="match status" value="1"/>
</dbReference>
<reference evidence="5" key="3">
    <citation type="submission" date="2025-09" db="UniProtKB">
        <authorList>
            <consortium name="Ensembl"/>
        </authorList>
    </citation>
    <scope>IDENTIFICATION</scope>
</reference>
<evidence type="ECO:0000256" key="1">
    <source>
        <dbReference type="SAM" id="Phobius"/>
    </source>
</evidence>
<organism evidence="5 6">
    <name type="scientific">Denticeps clupeoides</name>
    <name type="common">denticle herring</name>
    <dbReference type="NCBI Taxonomy" id="299321"/>
    <lineage>
        <taxon>Eukaryota</taxon>
        <taxon>Metazoa</taxon>
        <taxon>Chordata</taxon>
        <taxon>Craniata</taxon>
        <taxon>Vertebrata</taxon>
        <taxon>Euteleostomi</taxon>
        <taxon>Actinopterygii</taxon>
        <taxon>Neopterygii</taxon>
        <taxon>Teleostei</taxon>
        <taxon>Clupei</taxon>
        <taxon>Clupeiformes</taxon>
        <taxon>Denticipitoidei</taxon>
        <taxon>Denticipitidae</taxon>
        <taxon>Denticeps</taxon>
    </lineage>
</organism>
<gene>
    <name evidence="5" type="primary">CAPZA2</name>
</gene>
<dbReference type="SMART" id="SM00892">
    <property type="entry name" value="Endonuclease_NS"/>
    <property type="match status" value="1"/>
</dbReference>
<protein>
    <recommendedName>
        <fullName evidence="7">Endonuclease domain-containing 1 protein-like</fullName>
    </recommendedName>
</protein>
<keyword evidence="6" id="KW-1185">Reference proteome</keyword>
<feature type="signal peptide" evidence="2">
    <location>
        <begin position="1"/>
        <end position="18"/>
    </location>
</feature>
<dbReference type="PANTHER" id="PTHR21472">
    <property type="entry name" value="ENDONUCLEASE DOMAIN-CONTAINING 1 PROTEIN ENDOD1"/>
    <property type="match status" value="1"/>
</dbReference>